<dbReference type="EMBL" id="JACYCD010000132">
    <property type="protein sequence ID" value="KAF8702118.1"/>
    <property type="molecule type" value="Genomic_DNA"/>
</dbReference>
<proteinExistence type="predicted"/>
<reference evidence="1" key="1">
    <citation type="submission" date="2020-09" db="EMBL/GenBank/DDBJ databases">
        <title>Comparative genome analyses of four rice-infecting Rhizoctonia solani isolates reveal extensive enrichment of homogalacturonan modification genes.</title>
        <authorList>
            <person name="Lee D.-Y."/>
            <person name="Jeon J."/>
            <person name="Kim K.-T."/>
            <person name="Cheong K."/>
            <person name="Song H."/>
            <person name="Choi G."/>
            <person name="Ko J."/>
            <person name="Opiyo S.O."/>
            <person name="Zuo S."/>
            <person name="Madhav S."/>
            <person name="Lee Y.-H."/>
            <person name="Wang G.-L."/>
        </authorList>
    </citation>
    <scope>NUCLEOTIDE SEQUENCE</scope>
    <source>
        <strain evidence="1">AG1-IA WGL</strain>
    </source>
</reference>
<dbReference type="AlphaFoldDB" id="A0A8H7HPE4"/>
<gene>
    <name evidence="1" type="ORF">RHS03_06433</name>
</gene>
<evidence type="ECO:0000313" key="2">
    <source>
        <dbReference type="Proteomes" id="UP000602905"/>
    </source>
</evidence>
<name>A0A8H7HPE4_9AGAM</name>
<feature type="non-terminal residue" evidence="1">
    <location>
        <position position="1"/>
    </location>
</feature>
<organism evidence="1 2">
    <name type="scientific">Rhizoctonia solani</name>
    <dbReference type="NCBI Taxonomy" id="456999"/>
    <lineage>
        <taxon>Eukaryota</taxon>
        <taxon>Fungi</taxon>
        <taxon>Dikarya</taxon>
        <taxon>Basidiomycota</taxon>
        <taxon>Agaricomycotina</taxon>
        <taxon>Agaricomycetes</taxon>
        <taxon>Cantharellales</taxon>
        <taxon>Ceratobasidiaceae</taxon>
        <taxon>Rhizoctonia</taxon>
    </lineage>
</organism>
<dbReference type="Proteomes" id="UP000602905">
    <property type="component" value="Unassembled WGS sequence"/>
</dbReference>
<protein>
    <submittedName>
        <fullName evidence="1">Uncharacterized protein</fullName>
    </submittedName>
</protein>
<sequence>MRSEVRPVVEAPAKSEGKIPPVHEAGVHLDEVALELGYWKSERRWWIKDRSPDLDQFVGHGQSCLLIMAVLEERGEGIKDLLSSISA</sequence>
<comment type="caution">
    <text evidence="1">The sequence shown here is derived from an EMBL/GenBank/DDBJ whole genome shotgun (WGS) entry which is preliminary data.</text>
</comment>
<accession>A0A8H7HPE4</accession>
<evidence type="ECO:0000313" key="1">
    <source>
        <dbReference type="EMBL" id="KAF8702118.1"/>
    </source>
</evidence>